<gene>
    <name evidence="6" type="primary">hutF</name>
    <name evidence="6" type="ORF">DBV39_10240</name>
</gene>
<dbReference type="Pfam" id="PF01979">
    <property type="entry name" value="Amidohydro_1"/>
    <property type="match status" value="1"/>
</dbReference>
<sequence length="429" mass="47669">MKLFARQAWVNGTWAQDVLLEANSNGLWDSVKANVTAPVDAQRKSVLIPGITDAHSHAFQRAMACLTERGSKNGDNFWRWRQTMYQIALTISPDDLREIAIQLYRELLRGGYSHVCEFHYVHRDPDGVAYADPAQMCWALVDAARETGIGLTLLPTLYMHRGFGQPGLQSDQRRFAGTPEFILDLHDRISRYAKEHDLEHQIRAGAAIHSLRAVDPASVRELAEGLGRSPLHIHVAEQTREVDDCVAHLGARPIEWLLDNVDLNENWHLVHATHTTQAELQGLARCSASVVICPTTEANLGDGVFDLPTALASNLTWSIGTDSHVNRDVSEELRLLEYSQRLTRRQRNIASNVVASSSNPEPSTAQVLFEKALQGGAAASGLPLKGFAKGQRADWFELDLSHDSFWRVPPERLLDAWVFSTPAGSLVRG</sequence>
<protein>
    <submittedName>
        <fullName evidence="6">Formimidoylglutamate deiminase</fullName>
    </submittedName>
</protein>
<dbReference type="PANTHER" id="PTHR11271:SF48">
    <property type="entry name" value="AMIDOHYDROLASE-RELATED DOMAIN-CONTAINING PROTEIN"/>
    <property type="match status" value="1"/>
</dbReference>
<dbReference type="GO" id="GO:0019239">
    <property type="term" value="F:deaminase activity"/>
    <property type="evidence" value="ECO:0007669"/>
    <property type="project" value="TreeGrafter"/>
</dbReference>
<organism evidence="6 7">
    <name type="scientific">Orrella marina</name>
    <dbReference type="NCBI Taxonomy" id="2163011"/>
    <lineage>
        <taxon>Bacteria</taxon>
        <taxon>Pseudomonadati</taxon>
        <taxon>Pseudomonadota</taxon>
        <taxon>Betaproteobacteria</taxon>
        <taxon>Burkholderiales</taxon>
        <taxon>Alcaligenaceae</taxon>
        <taxon>Orrella</taxon>
    </lineage>
</organism>
<dbReference type="SUPFAM" id="SSF51556">
    <property type="entry name" value="Metallo-dependent hydrolases"/>
    <property type="match status" value="1"/>
</dbReference>
<dbReference type="Gene3D" id="3.20.20.140">
    <property type="entry name" value="Metal-dependent hydrolases"/>
    <property type="match status" value="1"/>
</dbReference>
<dbReference type="KEGG" id="boz:DBV39_10240"/>
<dbReference type="InterPro" id="IPR051607">
    <property type="entry name" value="Metallo-dep_hydrolases"/>
</dbReference>
<dbReference type="NCBIfam" id="TIGR02022">
    <property type="entry name" value="hutF"/>
    <property type="match status" value="1"/>
</dbReference>
<evidence type="ECO:0000256" key="4">
    <source>
        <dbReference type="ARBA" id="ARBA00022833"/>
    </source>
</evidence>
<dbReference type="AlphaFoldDB" id="A0A2R4XJU0"/>
<dbReference type="EMBL" id="CP028901">
    <property type="protein sequence ID" value="AWB34031.1"/>
    <property type="molecule type" value="Genomic_DNA"/>
</dbReference>
<keyword evidence="2" id="KW-0479">Metal-binding</keyword>
<name>A0A2R4XJU0_9BURK</name>
<keyword evidence="4" id="KW-0862">Zinc</keyword>
<dbReference type="GO" id="GO:0046872">
    <property type="term" value="F:metal ion binding"/>
    <property type="evidence" value="ECO:0007669"/>
    <property type="project" value="UniProtKB-KW"/>
</dbReference>
<dbReference type="InterPro" id="IPR032466">
    <property type="entry name" value="Metal_Hydrolase"/>
</dbReference>
<evidence type="ECO:0000256" key="1">
    <source>
        <dbReference type="ARBA" id="ARBA00001947"/>
    </source>
</evidence>
<evidence type="ECO:0000256" key="2">
    <source>
        <dbReference type="ARBA" id="ARBA00022723"/>
    </source>
</evidence>
<dbReference type="Gene3D" id="2.30.40.10">
    <property type="entry name" value="Urease, subunit C, domain 1"/>
    <property type="match status" value="1"/>
</dbReference>
<keyword evidence="3" id="KW-0378">Hydrolase</keyword>
<reference evidence="6 7" key="1">
    <citation type="submission" date="2018-04" db="EMBL/GenBank/DDBJ databases">
        <title>Bordetella sp. HZ20 isolated from seawater.</title>
        <authorList>
            <person name="Sun C."/>
        </authorList>
    </citation>
    <scope>NUCLEOTIDE SEQUENCE [LARGE SCALE GENOMIC DNA]</scope>
    <source>
        <strain evidence="6 7">HZ20</strain>
    </source>
</reference>
<proteinExistence type="predicted"/>
<comment type="cofactor">
    <cofactor evidence="1">
        <name>Zn(2+)</name>
        <dbReference type="ChEBI" id="CHEBI:29105"/>
    </cofactor>
</comment>
<dbReference type="OrthoDB" id="9796020at2"/>
<dbReference type="PANTHER" id="PTHR11271">
    <property type="entry name" value="GUANINE DEAMINASE"/>
    <property type="match status" value="1"/>
</dbReference>
<dbReference type="Proteomes" id="UP000244571">
    <property type="component" value="Chromosome"/>
</dbReference>
<dbReference type="InterPro" id="IPR006680">
    <property type="entry name" value="Amidohydro-rel"/>
</dbReference>
<dbReference type="GO" id="GO:0005829">
    <property type="term" value="C:cytosol"/>
    <property type="evidence" value="ECO:0007669"/>
    <property type="project" value="TreeGrafter"/>
</dbReference>
<accession>A0A2R4XJU0</accession>
<feature type="domain" description="Amidohydrolase-related" evidence="5">
    <location>
        <begin position="46"/>
        <end position="426"/>
    </location>
</feature>
<dbReference type="RefSeq" id="WP_108621450.1">
    <property type="nucleotide sequence ID" value="NZ_CP028901.1"/>
</dbReference>
<dbReference type="InterPro" id="IPR010252">
    <property type="entry name" value="HutF"/>
</dbReference>
<evidence type="ECO:0000259" key="5">
    <source>
        <dbReference type="Pfam" id="PF01979"/>
    </source>
</evidence>
<evidence type="ECO:0000313" key="6">
    <source>
        <dbReference type="EMBL" id="AWB34031.1"/>
    </source>
</evidence>
<keyword evidence="7" id="KW-1185">Reference proteome</keyword>
<evidence type="ECO:0000256" key="3">
    <source>
        <dbReference type="ARBA" id="ARBA00022801"/>
    </source>
</evidence>
<dbReference type="InterPro" id="IPR011059">
    <property type="entry name" value="Metal-dep_hydrolase_composite"/>
</dbReference>
<evidence type="ECO:0000313" key="7">
    <source>
        <dbReference type="Proteomes" id="UP000244571"/>
    </source>
</evidence>